<evidence type="ECO:0000259" key="1">
    <source>
        <dbReference type="Pfam" id="PF02441"/>
    </source>
</evidence>
<evidence type="ECO:0000313" key="2">
    <source>
        <dbReference type="EMBL" id="MEU8140077.1"/>
    </source>
</evidence>
<reference evidence="2 3" key="1">
    <citation type="submission" date="2024-06" db="EMBL/GenBank/DDBJ databases">
        <title>The Natural Products Discovery Center: Release of the First 8490 Sequenced Strains for Exploring Actinobacteria Biosynthetic Diversity.</title>
        <authorList>
            <person name="Kalkreuter E."/>
            <person name="Kautsar S.A."/>
            <person name="Yang D."/>
            <person name="Bader C.D."/>
            <person name="Teijaro C.N."/>
            <person name="Fluegel L."/>
            <person name="Davis C.M."/>
            <person name="Simpson J.R."/>
            <person name="Lauterbach L."/>
            <person name="Steele A.D."/>
            <person name="Gui C."/>
            <person name="Meng S."/>
            <person name="Li G."/>
            <person name="Viehrig K."/>
            <person name="Ye F."/>
            <person name="Su P."/>
            <person name="Kiefer A.F."/>
            <person name="Nichols A."/>
            <person name="Cepeda A.J."/>
            <person name="Yan W."/>
            <person name="Fan B."/>
            <person name="Jiang Y."/>
            <person name="Adhikari A."/>
            <person name="Zheng C.-J."/>
            <person name="Schuster L."/>
            <person name="Cowan T.M."/>
            <person name="Smanski M.J."/>
            <person name="Chevrette M.G."/>
            <person name="De Carvalho L.P.S."/>
            <person name="Shen B."/>
        </authorList>
    </citation>
    <scope>NUCLEOTIDE SEQUENCE [LARGE SCALE GENOMIC DNA]</scope>
    <source>
        <strain evidence="2 3">NPDC048946</strain>
    </source>
</reference>
<name>A0ABV3DXW0_9ACTN</name>
<feature type="domain" description="Flavoprotein" evidence="1">
    <location>
        <begin position="9"/>
        <end position="118"/>
    </location>
</feature>
<evidence type="ECO:0000313" key="3">
    <source>
        <dbReference type="Proteomes" id="UP001551482"/>
    </source>
</evidence>
<dbReference type="InterPro" id="IPR003382">
    <property type="entry name" value="Flavoprotein"/>
</dbReference>
<comment type="caution">
    <text evidence="2">The sequence shown here is derived from an EMBL/GenBank/DDBJ whole genome shotgun (WGS) entry which is preliminary data.</text>
</comment>
<dbReference type="Pfam" id="PF02441">
    <property type="entry name" value="Flavoprotein"/>
    <property type="match status" value="1"/>
</dbReference>
<accession>A0ABV3DXW0</accession>
<dbReference type="SUPFAM" id="SSF52507">
    <property type="entry name" value="Homo-oligomeric flavin-containing Cys decarboxylases, HFCD"/>
    <property type="match status" value="1"/>
</dbReference>
<keyword evidence="3" id="KW-1185">Reference proteome</keyword>
<dbReference type="Proteomes" id="UP001551482">
    <property type="component" value="Unassembled WGS sequence"/>
</dbReference>
<gene>
    <name evidence="2" type="ORF">AB0C36_42140</name>
</gene>
<organism evidence="2 3">
    <name type="scientific">Streptodolium elevatio</name>
    <dbReference type="NCBI Taxonomy" id="3157996"/>
    <lineage>
        <taxon>Bacteria</taxon>
        <taxon>Bacillati</taxon>
        <taxon>Actinomycetota</taxon>
        <taxon>Actinomycetes</taxon>
        <taxon>Kitasatosporales</taxon>
        <taxon>Streptomycetaceae</taxon>
        <taxon>Streptodolium</taxon>
    </lineage>
</organism>
<protein>
    <submittedName>
        <fullName evidence="2">Flavoprotein</fullName>
    </submittedName>
</protein>
<dbReference type="EMBL" id="JBEZFP010000235">
    <property type="protein sequence ID" value="MEU8140077.1"/>
    <property type="molecule type" value="Genomic_DNA"/>
</dbReference>
<dbReference type="Gene3D" id="3.40.50.1950">
    <property type="entry name" value="Flavin prenyltransferase-like"/>
    <property type="match status" value="1"/>
</dbReference>
<proteinExistence type="predicted"/>
<dbReference type="InterPro" id="IPR036551">
    <property type="entry name" value="Flavin_trans-like"/>
</dbReference>
<sequence length="174" mass="18530">MPQPPVLHVIAGAAPPVLEIAHALRLIRAWGWDPCLTLTPTAARWLEKSADDIAEAAGRHPRTAERLPGEEKPFPAASAVLAAPLTFNTLNKWTSGISDNVALGGLNEALGAKLPMVAAPYFNTDLAAHPRYPTSASLLRRAGVRLVTNGEGAPMTLPGTSWWEAVLRELPGRP</sequence>
<dbReference type="RefSeq" id="WP_358364850.1">
    <property type="nucleotide sequence ID" value="NZ_JBEZFP010000235.1"/>
</dbReference>